<dbReference type="Proteomes" id="UP000562254">
    <property type="component" value="Unassembled WGS sequence"/>
</dbReference>
<evidence type="ECO:0000259" key="1">
    <source>
        <dbReference type="PROSITE" id="PS51819"/>
    </source>
</evidence>
<feature type="domain" description="VOC" evidence="1">
    <location>
        <begin position="1"/>
        <end position="47"/>
    </location>
</feature>
<dbReference type="EMBL" id="JACIJE010000014">
    <property type="protein sequence ID" value="MBB5691597.1"/>
    <property type="molecule type" value="Genomic_DNA"/>
</dbReference>
<reference evidence="2 3" key="1">
    <citation type="submission" date="2020-08" db="EMBL/GenBank/DDBJ databases">
        <title>Genomic Encyclopedia of Type Strains, Phase IV (KMG-IV): sequencing the most valuable type-strain genomes for metagenomic binning, comparative biology and taxonomic classification.</title>
        <authorList>
            <person name="Goeker M."/>
        </authorList>
    </citation>
    <scope>NUCLEOTIDE SEQUENCE [LARGE SCALE GENOMIC DNA]</scope>
    <source>
        <strain evidence="2 3">DSM 25895</strain>
    </source>
</reference>
<evidence type="ECO:0000313" key="3">
    <source>
        <dbReference type="Proteomes" id="UP000562254"/>
    </source>
</evidence>
<dbReference type="InterPro" id="IPR029068">
    <property type="entry name" value="Glyas_Bleomycin-R_OHBP_Dase"/>
</dbReference>
<evidence type="ECO:0000313" key="2">
    <source>
        <dbReference type="EMBL" id="MBB5691597.1"/>
    </source>
</evidence>
<organism evidence="2 3">
    <name type="scientific">Neoroseomonas alkaliterrae</name>
    <dbReference type="NCBI Taxonomy" id="1452450"/>
    <lineage>
        <taxon>Bacteria</taxon>
        <taxon>Pseudomonadati</taxon>
        <taxon>Pseudomonadota</taxon>
        <taxon>Alphaproteobacteria</taxon>
        <taxon>Acetobacterales</taxon>
        <taxon>Acetobacteraceae</taxon>
        <taxon>Neoroseomonas</taxon>
    </lineage>
</organism>
<keyword evidence="3" id="KW-1185">Reference proteome</keyword>
<dbReference type="Gene3D" id="3.30.720.110">
    <property type="match status" value="1"/>
</dbReference>
<dbReference type="InterPro" id="IPR037523">
    <property type="entry name" value="VOC_core"/>
</dbReference>
<name>A0A840Y5E8_9PROT</name>
<accession>A0A840Y5E8</accession>
<dbReference type="PROSITE" id="PS51819">
    <property type="entry name" value="VOC"/>
    <property type="match status" value="1"/>
</dbReference>
<dbReference type="RefSeq" id="WP_211842841.1">
    <property type="nucleotide sequence ID" value="NZ_JAAEDJ010000268.1"/>
</dbReference>
<sequence>MKDADAHGARARAAGAEILEGPLDRDYCLREYVARGPCGHLWDFGTDDPWKA</sequence>
<proteinExistence type="predicted"/>
<dbReference type="SUPFAM" id="SSF54593">
    <property type="entry name" value="Glyoxalase/Bleomycin resistance protein/Dihydroxybiphenyl dioxygenase"/>
    <property type="match status" value="1"/>
</dbReference>
<protein>
    <submittedName>
        <fullName evidence="2">Putative glyoxalase superfamily protein PhnB</fullName>
    </submittedName>
</protein>
<comment type="caution">
    <text evidence="2">The sequence shown here is derived from an EMBL/GenBank/DDBJ whole genome shotgun (WGS) entry which is preliminary data.</text>
</comment>
<dbReference type="AlphaFoldDB" id="A0A840Y5E8"/>
<gene>
    <name evidence="2" type="ORF">FHS88_003754</name>
</gene>